<dbReference type="PROSITE" id="PS50977">
    <property type="entry name" value="HTH_TETR_2"/>
    <property type="match status" value="1"/>
</dbReference>
<protein>
    <submittedName>
        <fullName evidence="4">TetR/AcrR family transcriptional regulator</fullName>
    </submittedName>
</protein>
<dbReference type="Gene3D" id="1.10.10.60">
    <property type="entry name" value="Homeodomain-like"/>
    <property type="match status" value="1"/>
</dbReference>
<dbReference type="Proteomes" id="UP000271031">
    <property type="component" value="Unassembled WGS sequence"/>
</dbReference>
<feature type="domain" description="HTH tetR-type" evidence="3">
    <location>
        <begin position="32"/>
        <end position="92"/>
    </location>
</feature>
<evidence type="ECO:0000313" key="4">
    <source>
        <dbReference type="EMBL" id="RNB92617.1"/>
    </source>
</evidence>
<evidence type="ECO:0000259" key="3">
    <source>
        <dbReference type="PROSITE" id="PS50977"/>
    </source>
</evidence>
<dbReference type="SUPFAM" id="SSF48498">
    <property type="entry name" value="Tetracyclin repressor-like, C-terminal domain"/>
    <property type="match status" value="1"/>
</dbReference>
<proteinExistence type="predicted"/>
<dbReference type="InterPro" id="IPR050109">
    <property type="entry name" value="HTH-type_TetR-like_transc_reg"/>
</dbReference>
<name>A0A3M8E050_9BACL</name>
<feature type="DNA-binding region" description="H-T-H motif" evidence="2">
    <location>
        <begin position="55"/>
        <end position="74"/>
    </location>
</feature>
<sequence length="235" mass="25997">MGVKEDANVSGDAFEENIQVFLNELKDEDVMTAKQKSILQAAIKLFAEKGFHASSTAEIAKEAGVAEGTIFRHYKSKKDILIAAVAPMVVKSAAPFLLKDVRAILQPQKEQPLGEVITSLYKNRLALLEANRNHARILFQEAFFHEELRDAIINHVAKVAKNLAQQFIESRIASGELRPLPADLIVRAFISMLAGMVIFKSVDVFDDIPMRSDDELVAMTVDILLNGIANRPVQS</sequence>
<gene>
    <name evidence="4" type="ORF">EDM56_00250</name>
</gene>
<dbReference type="PANTHER" id="PTHR30055:SF222">
    <property type="entry name" value="REGULATORY PROTEIN"/>
    <property type="match status" value="1"/>
</dbReference>
<keyword evidence="1 2" id="KW-0238">DNA-binding</keyword>
<dbReference type="EMBL" id="RHHQ01000002">
    <property type="protein sequence ID" value="RNB92617.1"/>
    <property type="molecule type" value="Genomic_DNA"/>
</dbReference>
<keyword evidence="5" id="KW-1185">Reference proteome</keyword>
<reference evidence="4 5" key="1">
    <citation type="submission" date="2018-10" db="EMBL/GenBank/DDBJ databases">
        <title>Phylogenomics of Brevibacillus.</title>
        <authorList>
            <person name="Dunlap C."/>
        </authorList>
    </citation>
    <scope>NUCLEOTIDE SEQUENCE [LARGE SCALE GENOMIC DNA]</scope>
    <source>
        <strain evidence="4 5">JCM 15716</strain>
    </source>
</reference>
<evidence type="ECO:0000256" key="2">
    <source>
        <dbReference type="PROSITE-ProRule" id="PRU00335"/>
    </source>
</evidence>
<dbReference type="PRINTS" id="PR00455">
    <property type="entry name" value="HTHTETR"/>
</dbReference>
<evidence type="ECO:0000313" key="5">
    <source>
        <dbReference type="Proteomes" id="UP000271031"/>
    </source>
</evidence>
<dbReference type="InterPro" id="IPR009057">
    <property type="entry name" value="Homeodomain-like_sf"/>
</dbReference>
<organism evidence="4 5">
    <name type="scientific">Brevibacillus fluminis</name>
    <dbReference type="NCBI Taxonomy" id="511487"/>
    <lineage>
        <taxon>Bacteria</taxon>
        <taxon>Bacillati</taxon>
        <taxon>Bacillota</taxon>
        <taxon>Bacilli</taxon>
        <taxon>Bacillales</taxon>
        <taxon>Paenibacillaceae</taxon>
        <taxon>Brevibacillus</taxon>
    </lineage>
</organism>
<accession>A0A3M8E050</accession>
<dbReference type="GO" id="GO:0006355">
    <property type="term" value="P:regulation of DNA-templated transcription"/>
    <property type="evidence" value="ECO:0007669"/>
    <property type="project" value="UniProtKB-ARBA"/>
</dbReference>
<comment type="caution">
    <text evidence="4">The sequence shown here is derived from an EMBL/GenBank/DDBJ whole genome shotgun (WGS) entry which is preliminary data.</text>
</comment>
<evidence type="ECO:0000256" key="1">
    <source>
        <dbReference type="ARBA" id="ARBA00023125"/>
    </source>
</evidence>
<dbReference type="InterPro" id="IPR036271">
    <property type="entry name" value="Tet_transcr_reg_TetR-rel_C_sf"/>
</dbReference>
<dbReference type="GO" id="GO:0003677">
    <property type="term" value="F:DNA binding"/>
    <property type="evidence" value="ECO:0007669"/>
    <property type="project" value="UniProtKB-UniRule"/>
</dbReference>
<dbReference type="AlphaFoldDB" id="A0A3M8E050"/>
<dbReference type="InterPro" id="IPR001647">
    <property type="entry name" value="HTH_TetR"/>
</dbReference>
<dbReference type="Gene3D" id="1.10.357.10">
    <property type="entry name" value="Tetracycline Repressor, domain 2"/>
    <property type="match status" value="1"/>
</dbReference>
<dbReference type="PANTHER" id="PTHR30055">
    <property type="entry name" value="HTH-TYPE TRANSCRIPTIONAL REGULATOR RUTR"/>
    <property type="match status" value="1"/>
</dbReference>
<dbReference type="SUPFAM" id="SSF46689">
    <property type="entry name" value="Homeodomain-like"/>
    <property type="match status" value="1"/>
</dbReference>
<dbReference type="OrthoDB" id="9780824at2"/>
<dbReference type="Pfam" id="PF00440">
    <property type="entry name" value="TetR_N"/>
    <property type="match status" value="1"/>
</dbReference>